<feature type="non-terminal residue" evidence="1">
    <location>
        <position position="1"/>
    </location>
</feature>
<protein>
    <submittedName>
        <fullName evidence="1">Uncharacterized protein</fullName>
    </submittedName>
</protein>
<accession>X1NUD8</accession>
<comment type="caution">
    <text evidence="1">The sequence shown here is derived from an EMBL/GenBank/DDBJ whole genome shotgun (WGS) entry which is preliminary data.</text>
</comment>
<evidence type="ECO:0000313" key="1">
    <source>
        <dbReference type="EMBL" id="GAI47223.1"/>
    </source>
</evidence>
<reference evidence="1" key="1">
    <citation type="journal article" date="2014" name="Front. Microbiol.">
        <title>High frequency of phylogenetically diverse reductive dehalogenase-homologous genes in deep subseafloor sedimentary metagenomes.</title>
        <authorList>
            <person name="Kawai M."/>
            <person name="Futagami T."/>
            <person name="Toyoda A."/>
            <person name="Takaki Y."/>
            <person name="Nishi S."/>
            <person name="Hori S."/>
            <person name="Arai W."/>
            <person name="Tsubouchi T."/>
            <person name="Morono Y."/>
            <person name="Uchiyama I."/>
            <person name="Ito T."/>
            <person name="Fujiyama A."/>
            <person name="Inagaki F."/>
            <person name="Takami H."/>
        </authorList>
    </citation>
    <scope>NUCLEOTIDE SEQUENCE</scope>
    <source>
        <strain evidence="1">Expedition CK06-06</strain>
    </source>
</reference>
<dbReference type="EMBL" id="BARV01042303">
    <property type="protein sequence ID" value="GAI47223.1"/>
    <property type="molecule type" value="Genomic_DNA"/>
</dbReference>
<feature type="non-terminal residue" evidence="1">
    <location>
        <position position="131"/>
    </location>
</feature>
<name>X1NUD8_9ZZZZ</name>
<proteinExistence type="predicted"/>
<gene>
    <name evidence="1" type="ORF">S06H3_63677</name>
</gene>
<organism evidence="1">
    <name type="scientific">marine sediment metagenome</name>
    <dbReference type="NCBI Taxonomy" id="412755"/>
    <lineage>
        <taxon>unclassified sequences</taxon>
        <taxon>metagenomes</taxon>
        <taxon>ecological metagenomes</taxon>
    </lineage>
</organism>
<sequence length="131" mass="15293">SYLDQSIITFNYEDIDSLKSIVDNYKNCIDTRATFGDEKSMCYQILTALPSCYEQLLLHNLSNIYIVNREDVIDGGLRELEEESQGIFGKLNYEDVKNCLLFHTNNMITMFIRLDLNMEDTKNLFIEKVKN</sequence>
<dbReference type="AlphaFoldDB" id="X1NUD8"/>